<proteinExistence type="predicted"/>
<evidence type="ECO:0000256" key="1">
    <source>
        <dbReference type="ARBA" id="ARBA00023015"/>
    </source>
</evidence>
<protein>
    <submittedName>
        <fullName evidence="5">DNA-binding GntR family transcriptional regulator</fullName>
    </submittedName>
</protein>
<dbReference type="SMART" id="SM00895">
    <property type="entry name" value="FCD"/>
    <property type="match status" value="1"/>
</dbReference>
<dbReference type="InterPro" id="IPR036390">
    <property type="entry name" value="WH_DNA-bd_sf"/>
</dbReference>
<dbReference type="RefSeq" id="WP_179547968.1">
    <property type="nucleotide sequence ID" value="NZ_BSEW01000002.1"/>
</dbReference>
<evidence type="ECO:0000259" key="4">
    <source>
        <dbReference type="PROSITE" id="PS50949"/>
    </source>
</evidence>
<accession>A0A852SQ45</accession>
<dbReference type="Pfam" id="PF00392">
    <property type="entry name" value="GntR"/>
    <property type="match status" value="1"/>
</dbReference>
<dbReference type="InterPro" id="IPR036388">
    <property type="entry name" value="WH-like_DNA-bd_sf"/>
</dbReference>
<dbReference type="CDD" id="cd07377">
    <property type="entry name" value="WHTH_GntR"/>
    <property type="match status" value="1"/>
</dbReference>
<dbReference type="PANTHER" id="PTHR43537">
    <property type="entry name" value="TRANSCRIPTIONAL REGULATOR, GNTR FAMILY"/>
    <property type="match status" value="1"/>
</dbReference>
<dbReference type="Pfam" id="PF07729">
    <property type="entry name" value="FCD"/>
    <property type="match status" value="1"/>
</dbReference>
<dbReference type="EMBL" id="JACCBM010000001">
    <property type="protein sequence ID" value="NYD70923.1"/>
    <property type="molecule type" value="Genomic_DNA"/>
</dbReference>
<comment type="caution">
    <text evidence="5">The sequence shown here is derived from an EMBL/GenBank/DDBJ whole genome shotgun (WGS) entry which is preliminary data.</text>
</comment>
<organism evidence="5 6">
    <name type="scientific">Herbiconiux flava</name>
    <dbReference type="NCBI Taxonomy" id="881268"/>
    <lineage>
        <taxon>Bacteria</taxon>
        <taxon>Bacillati</taxon>
        <taxon>Actinomycetota</taxon>
        <taxon>Actinomycetes</taxon>
        <taxon>Micrococcales</taxon>
        <taxon>Microbacteriaceae</taxon>
        <taxon>Herbiconiux</taxon>
    </lineage>
</organism>
<reference evidence="5 6" key="1">
    <citation type="submission" date="2020-07" db="EMBL/GenBank/DDBJ databases">
        <title>Sequencing the genomes of 1000 actinobacteria strains.</title>
        <authorList>
            <person name="Klenk H.-P."/>
        </authorList>
    </citation>
    <scope>NUCLEOTIDE SEQUENCE [LARGE SCALE GENOMIC DNA]</scope>
    <source>
        <strain evidence="5 6">DSM 26474</strain>
    </source>
</reference>
<keyword evidence="2 5" id="KW-0238">DNA-binding</keyword>
<evidence type="ECO:0000313" key="6">
    <source>
        <dbReference type="Proteomes" id="UP000549913"/>
    </source>
</evidence>
<evidence type="ECO:0000313" key="5">
    <source>
        <dbReference type="EMBL" id="NYD70923.1"/>
    </source>
</evidence>
<dbReference type="SMART" id="SM00345">
    <property type="entry name" value="HTH_GNTR"/>
    <property type="match status" value="1"/>
</dbReference>
<dbReference type="Proteomes" id="UP000549913">
    <property type="component" value="Unassembled WGS sequence"/>
</dbReference>
<dbReference type="GO" id="GO:0003677">
    <property type="term" value="F:DNA binding"/>
    <property type="evidence" value="ECO:0007669"/>
    <property type="project" value="UniProtKB-KW"/>
</dbReference>
<dbReference type="AlphaFoldDB" id="A0A852SQ45"/>
<sequence>MPASASPSTAVQTVAAALRELILDARLAPGQALREETLSAEHGVNRHTVRAALQLLAAQRLVTFEPYKGARVRAFSDDDVRALMEYRTALEGEAVALLRRRTGTSAGAPLPLPPELVAANARLREVCERHPDDHRAIESAHAELHHALVASAGSPRITEAHGQLESELLLFLNQLRPLLPADEMAEQHDRLLEGIRMRGEPAVREHLAHSAEQLIALHRSR</sequence>
<dbReference type="SUPFAM" id="SSF48008">
    <property type="entry name" value="GntR ligand-binding domain-like"/>
    <property type="match status" value="1"/>
</dbReference>
<keyword evidence="1" id="KW-0805">Transcription regulation</keyword>
<dbReference type="Gene3D" id="1.20.120.530">
    <property type="entry name" value="GntR ligand-binding domain-like"/>
    <property type="match status" value="1"/>
</dbReference>
<evidence type="ECO:0000256" key="3">
    <source>
        <dbReference type="ARBA" id="ARBA00023163"/>
    </source>
</evidence>
<keyword evidence="6" id="KW-1185">Reference proteome</keyword>
<dbReference type="InterPro" id="IPR000524">
    <property type="entry name" value="Tscrpt_reg_HTH_GntR"/>
</dbReference>
<dbReference type="GO" id="GO:0003700">
    <property type="term" value="F:DNA-binding transcription factor activity"/>
    <property type="evidence" value="ECO:0007669"/>
    <property type="project" value="InterPro"/>
</dbReference>
<name>A0A852SQ45_9MICO</name>
<dbReference type="PANTHER" id="PTHR43537:SF45">
    <property type="entry name" value="GNTR FAMILY REGULATORY PROTEIN"/>
    <property type="match status" value="1"/>
</dbReference>
<dbReference type="InterPro" id="IPR011711">
    <property type="entry name" value="GntR_C"/>
</dbReference>
<evidence type="ECO:0000256" key="2">
    <source>
        <dbReference type="ARBA" id="ARBA00023125"/>
    </source>
</evidence>
<dbReference type="PROSITE" id="PS50949">
    <property type="entry name" value="HTH_GNTR"/>
    <property type="match status" value="1"/>
</dbReference>
<feature type="domain" description="HTH gntR-type" evidence="4">
    <location>
        <begin position="8"/>
        <end position="75"/>
    </location>
</feature>
<gene>
    <name evidence="5" type="ORF">BJ984_002081</name>
</gene>
<dbReference type="SUPFAM" id="SSF46785">
    <property type="entry name" value="Winged helix' DNA-binding domain"/>
    <property type="match status" value="1"/>
</dbReference>
<dbReference type="InterPro" id="IPR008920">
    <property type="entry name" value="TF_FadR/GntR_C"/>
</dbReference>
<keyword evidence="3" id="KW-0804">Transcription</keyword>
<dbReference type="Gene3D" id="1.10.10.10">
    <property type="entry name" value="Winged helix-like DNA-binding domain superfamily/Winged helix DNA-binding domain"/>
    <property type="match status" value="1"/>
</dbReference>